<feature type="transmembrane region" description="Helical" evidence="1">
    <location>
        <begin position="186"/>
        <end position="208"/>
    </location>
</feature>
<dbReference type="AlphaFoldDB" id="A0A381INF1"/>
<feature type="transmembrane region" description="Helical" evidence="1">
    <location>
        <begin position="283"/>
        <end position="302"/>
    </location>
</feature>
<sequence>MVGANTRIVGLDVLRDFAAIIIVVYHCNALLELQKWPQYTGYFSFAVQIFFALSAFSLCIRYQGRLEGIGNITDFYIQRCLRIAPLFYVMMLLVIVRRIYKGWELPSLQEVVLNLSFLFPFVPGKHESLVAAGWSLGLEMMFYAMFPLVVAYVLNLRQAGIWFVIAIFVQCLAGYWLYSANLTQNFYWMAFPVQVPFFLIGVVVFHLFKKVDTWPMSRRASLAVATVIAAPTLLWVGWALGIYEMRIDGWPVFRPIIGYLLAPLVFAFAIYSFPVIVNRGTVYLGEISYGVYLIHPLMIRLVGVPVQKTLSQAGVGTLETTVLVIGAVLAATILMASLSYRWLERPMMQLRGRAVLGKGALLEPRLR</sequence>
<keyword evidence="1" id="KW-1133">Transmembrane helix</keyword>
<dbReference type="PANTHER" id="PTHR23028">
    <property type="entry name" value="ACETYLTRANSFERASE"/>
    <property type="match status" value="1"/>
</dbReference>
<feature type="transmembrane region" description="Helical" evidence="1">
    <location>
        <begin position="39"/>
        <end position="60"/>
    </location>
</feature>
<feature type="domain" description="Acyltransferase 3" evidence="2">
    <location>
        <begin position="9"/>
        <end position="334"/>
    </location>
</feature>
<dbReference type="GO" id="GO:0016020">
    <property type="term" value="C:membrane"/>
    <property type="evidence" value="ECO:0007669"/>
    <property type="project" value="TreeGrafter"/>
</dbReference>
<feature type="transmembrane region" description="Helical" evidence="1">
    <location>
        <begin position="322"/>
        <end position="343"/>
    </location>
</feature>
<dbReference type="EMBL" id="UFSM01000005">
    <property type="protein sequence ID" value="SUY29491.1"/>
    <property type="molecule type" value="Genomic_DNA"/>
</dbReference>
<feature type="transmembrane region" description="Helical" evidence="1">
    <location>
        <begin position="161"/>
        <end position="180"/>
    </location>
</feature>
<accession>A0A381INF1</accession>
<protein>
    <submittedName>
        <fullName evidence="3">Uncharacterized protein conserved in bacteria</fullName>
    </submittedName>
</protein>
<evidence type="ECO:0000259" key="2">
    <source>
        <dbReference type="Pfam" id="PF01757"/>
    </source>
</evidence>
<dbReference type="GO" id="GO:0016747">
    <property type="term" value="F:acyltransferase activity, transferring groups other than amino-acyl groups"/>
    <property type="evidence" value="ECO:0007669"/>
    <property type="project" value="InterPro"/>
</dbReference>
<dbReference type="OrthoDB" id="9796461at2"/>
<keyword evidence="1" id="KW-0472">Membrane</keyword>
<dbReference type="GO" id="GO:0000271">
    <property type="term" value="P:polysaccharide biosynthetic process"/>
    <property type="evidence" value="ECO:0007669"/>
    <property type="project" value="TreeGrafter"/>
</dbReference>
<dbReference type="InterPro" id="IPR002656">
    <property type="entry name" value="Acyl_transf_3_dom"/>
</dbReference>
<organism evidence="3 4">
    <name type="scientific">Aminobacter aminovorans</name>
    <name type="common">Chelatobacter heintzii</name>
    <dbReference type="NCBI Taxonomy" id="83263"/>
    <lineage>
        <taxon>Bacteria</taxon>
        <taxon>Pseudomonadati</taxon>
        <taxon>Pseudomonadota</taxon>
        <taxon>Alphaproteobacteria</taxon>
        <taxon>Hyphomicrobiales</taxon>
        <taxon>Phyllobacteriaceae</taxon>
        <taxon>Aminobacter</taxon>
    </lineage>
</organism>
<gene>
    <name evidence="3" type="ORF">NCTC10684_05724</name>
</gene>
<feature type="transmembrane region" description="Helical" evidence="1">
    <location>
        <begin position="131"/>
        <end position="154"/>
    </location>
</feature>
<evidence type="ECO:0000256" key="1">
    <source>
        <dbReference type="SAM" id="Phobius"/>
    </source>
</evidence>
<dbReference type="InterPro" id="IPR050879">
    <property type="entry name" value="Acyltransferase_3"/>
</dbReference>
<keyword evidence="1" id="KW-0812">Transmembrane</keyword>
<dbReference type="Pfam" id="PF01757">
    <property type="entry name" value="Acyl_transf_3"/>
    <property type="match status" value="1"/>
</dbReference>
<feature type="transmembrane region" description="Helical" evidence="1">
    <location>
        <begin position="80"/>
        <end position="100"/>
    </location>
</feature>
<feature type="transmembrane region" description="Helical" evidence="1">
    <location>
        <begin position="220"/>
        <end position="240"/>
    </location>
</feature>
<reference evidence="3 4" key="1">
    <citation type="submission" date="2018-06" db="EMBL/GenBank/DDBJ databases">
        <authorList>
            <consortium name="Pathogen Informatics"/>
            <person name="Doyle S."/>
        </authorList>
    </citation>
    <scope>NUCLEOTIDE SEQUENCE [LARGE SCALE GENOMIC DNA]</scope>
    <source>
        <strain evidence="3 4">NCTC10684</strain>
    </source>
</reference>
<evidence type="ECO:0000313" key="4">
    <source>
        <dbReference type="Proteomes" id="UP000254701"/>
    </source>
</evidence>
<feature type="transmembrane region" description="Helical" evidence="1">
    <location>
        <begin position="252"/>
        <end position="271"/>
    </location>
</feature>
<proteinExistence type="predicted"/>
<dbReference type="RefSeq" id="WP_115734723.1">
    <property type="nucleotide sequence ID" value="NZ_BAAAVY010000037.1"/>
</dbReference>
<name>A0A381INF1_AMIAI</name>
<dbReference type="Proteomes" id="UP000254701">
    <property type="component" value="Unassembled WGS sequence"/>
</dbReference>
<evidence type="ECO:0000313" key="3">
    <source>
        <dbReference type="EMBL" id="SUY29491.1"/>
    </source>
</evidence>
<dbReference type="PANTHER" id="PTHR23028:SF53">
    <property type="entry name" value="ACYL_TRANSF_3 DOMAIN-CONTAINING PROTEIN"/>
    <property type="match status" value="1"/>
</dbReference>